<dbReference type="Pfam" id="PF05347">
    <property type="entry name" value="Complex1_LYR"/>
    <property type="match status" value="1"/>
</dbReference>
<dbReference type="InterPro" id="IPR008011">
    <property type="entry name" value="Complex1_LYR_dom"/>
</dbReference>
<dbReference type="EMBL" id="HBGT01020457">
    <property type="protein sequence ID" value="CAD9424204.1"/>
    <property type="molecule type" value="Transcribed_RNA"/>
</dbReference>
<accession>A0A7S2CG24</accession>
<feature type="region of interest" description="Disordered" evidence="1">
    <location>
        <begin position="82"/>
        <end position="108"/>
    </location>
</feature>
<dbReference type="CDD" id="cd20251">
    <property type="entry name" value="Complex1_LYR_SF"/>
    <property type="match status" value="1"/>
</dbReference>
<protein>
    <recommendedName>
        <fullName evidence="2">Complex 1 LYR protein domain-containing protein</fullName>
    </recommendedName>
</protein>
<feature type="compositionally biased region" description="Polar residues" evidence="1">
    <location>
        <begin position="99"/>
        <end position="108"/>
    </location>
</feature>
<feature type="domain" description="Complex 1 LYR protein" evidence="2">
    <location>
        <begin position="20"/>
        <end position="73"/>
    </location>
</feature>
<dbReference type="AlphaFoldDB" id="A0A7S2CG24"/>
<sequence length="108" mass="11817">MNPAQFKGAMGDAIAKTTPQLYRDCLRLVSHVGGQSAKGRAMKMMVTTEFRKHADVTDEKELEALRANAVRALSNYMVYESSSKDPRLKAKINRENVGDGQTTKGAGV</sequence>
<evidence type="ECO:0000259" key="2">
    <source>
        <dbReference type="Pfam" id="PF05347"/>
    </source>
</evidence>
<dbReference type="PANTHER" id="PTHR47579:SF3">
    <property type="entry name" value="COMPLEX 1 LYR PROTEIN DOMAIN-CONTAINING PROTEIN"/>
    <property type="match status" value="1"/>
</dbReference>
<organism evidence="3">
    <name type="scientific">Florenciella parvula</name>
    <dbReference type="NCBI Taxonomy" id="236787"/>
    <lineage>
        <taxon>Eukaryota</taxon>
        <taxon>Sar</taxon>
        <taxon>Stramenopiles</taxon>
        <taxon>Ochrophyta</taxon>
        <taxon>Dictyochophyceae</taxon>
        <taxon>Florenciellales</taxon>
        <taxon>Florenciella</taxon>
    </lineage>
</organism>
<name>A0A7S2CG24_9STRA</name>
<proteinExistence type="predicted"/>
<evidence type="ECO:0000256" key="1">
    <source>
        <dbReference type="SAM" id="MobiDB-lite"/>
    </source>
</evidence>
<dbReference type="PANTHER" id="PTHR47579">
    <property type="entry name" value="COMPLEX 1 LYR PROTEIN"/>
    <property type="match status" value="1"/>
</dbReference>
<feature type="compositionally biased region" description="Basic and acidic residues" evidence="1">
    <location>
        <begin position="82"/>
        <end position="97"/>
    </location>
</feature>
<reference evidence="3" key="1">
    <citation type="submission" date="2021-01" db="EMBL/GenBank/DDBJ databases">
        <authorList>
            <person name="Corre E."/>
            <person name="Pelletier E."/>
            <person name="Niang G."/>
            <person name="Scheremetjew M."/>
            <person name="Finn R."/>
            <person name="Kale V."/>
            <person name="Holt S."/>
            <person name="Cochrane G."/>
            <person name="Meng A."/>
            <person name="Brown T."/>
            <person name="Cohen L."/>
        </authorList>
    </citation>
    <scope>NUCLEOTIDE SEQUENCE</scope>
    <source>
        <strain evidence="3">RCC1693</strain>
    </source>
</reference>
<evidence type="ECO:0000313" key="3">
    <source>
        <dbReference type="EMBL" id="CAD9424204.1"/>
    </source>
</evidence>
<gene>
    <name evidence="3" type="ORF">FPAR1323_LOCUS10742</name>
</gene>